<dbReference type="Gramene" id="novel_model_6246_5bd9a17a">
    <property type="protein sequence ID" value="cds.novel_model_6246_5bd9a17a"/>
    <property type="gene ID" value="novel_gene_3245_5bd9a17a"/>
</dbReference>
<proteinExistence type="predicted"/>
<dbReference type="Proteomes" id="UP000596661">
    <property type="component" value="Chromosome 8"/>
</dbReference>
<dbReference type="Gene3D" id="1.10.510.10">
    <property type="entry name" value="Transferase(Phosphotransferase) domain 1"/>
    <property type="match status" value="1"/>
</dbReference>
<reference evidence="1" key="2">
    <citation type="submission" date="2021-03" db="UniProtKB">
        <authorList>
            <consortium name="EnsemblPlants"/>
        </authorList>
    </citation>
    <scope>IDENTIFICATION</scope>
</reference>
<reference evidence="1" key="1">
    <citation type="submission" date="2018-11" db="EMBL/GenBank/DDBJ databases">
        <authorList>
            <person name="Grassa J C."/>
        </authorList>
    </citation>
    <scope>NUCLEOTIDE SEQUENCE [LARGE SCALE GENOMIC DNA]</scope>
</reference>
<protein>
    <submittedName>
        <fullName evidence="1">Uncharacterized protein</fullName>
    </submittedName>
</protein>
<sequence length="67" mass="7521">MVELLQLALECTMQYPDKRPSMAEVTKRIEELCRSSSHREDNVMNESYFGTEGNLASVSSTNTVVPP</sequence>
<dbReference type="EMBL" id="UZAU01000700">
    <property type="status" value="NOT_ANNOTATED_CDS"/>
    <property type="molecule type" value="Genomic_DNA"/>
</dbReference>
<evidence type="ECO:0000313" key="2">
    <source>
        <dbReference type="Proteomes" id="UP000596661"/>
    </source>
</evidence>
<accession>A0A803R867</accession>
<dbReference type="AlphaFoldDB" id="A0A803R867"/>
<evidence type="ECO:0000313" key="1">
    <source>
        <dbReference type="EnsemblPlants" id="cds.novel_model_6246_5bd9a17a"/>
    </source>
</evidence>
<organism evidence="1 2">
    <name type="scientific">Cannabis sativa</name>
    <name type="common">Hemp</name>
    <name type="synonym">Marijuana</name>
    <dbReference type="NCBI Taxonomy" id="3483"/>
    <lineage>
        <taxon>Eukaryota</taxon>
        <taxon>Viridiplantae</taxon>
        <taxon>Streptophyta</taxon>
        <taxon>Embryophyta</taxon>
        <taxon>Tracheophyta</taxon>
        <taxon>Spermatophyta</taxon>
        <taxon>Magnoliopsida</taxon>
        <taxon>eudicotyledons</taxon>
        <taxon>Gunneridae</taxon>
        <taxon>Pentapetalae</taxon>
        <taxon>rosids</taxon>
        <taxon>fabids</taxon>
        <taxon>Rosales</taxon>
        <taxon>Cannabaceae</taxon>
        <taxon>Cannabis</taxon>
    </lineage>
</organism>
<dbReference type="EnsemblPlants" id="novel_model_6246_5bd9a17a">
    <property type="protein sequence ID" value="cds.novel_model_6246_5bd9a17a"/>
    <property type="gene ID" value="novel_gene_3245_5bd9a17a"/>
</dbReference>
<name>A0A803R867_CANSA</name>
<keyword evidence="2" id="KW-1185">Reference proteome</keyword>